<evidence type="ECO:0000313" key="2">
    <source>
        <dbReference type="EMBL" id="TNC49980.1"/>
    </source>
</evidence>
<evidence type="ECO:0000313" key="1">
    <source>
        <dbReference type="EMBL" id="TNC49715.1"/>
    </source>
</evidence>
<name>A0A5C4MWG3_9ACTN</name>
<dbReference type="EMBL" id="VDFR01000021">
    <property type="protein sequence ID" value="TNC49715.1"/>
    <property type="molecule type" value="Genomic_DNA"/>
</dbReference>
<dbReference type="Proteomes" id="UP000306740">
    <property type="component" value="Unassembled WGS sequence"/>
</dbReference>
<dbReference type="RefSeq" id="WP_139086495.1">
    <property type="nucleotide sequence ID" value="NZ_VDFR01000020.1"/>
</dbReference>
<dbReference type="AlphaFoldDB" id="A0A5C4MWG3"/>
<reference evidence="1 3" key="1">
    <citation type="submission" date="2019-05" db="EMBL/GenBank/DDBJ databases">
        <title>Mumia sp. nov., isolated from the intestinal contents of plateau pika (Ochotona curzoniae) in the Qinghai-Tibet plateau of China.</title>
        <authorList>
            <person name="Tian Z."/>
        </authorList>
    </citation>
    <scope>NUCLEOTIDE SEQUENCE [LARGE SCALE GENOMIC DNA]</scope>
    <source>
        <strain evidence="3">527</strain>
        <strain evidence="1">Z527</strain>
    </source>
</reference>
<protein>
    <recommendedName>
        <fullName evidence="4">DUF559 domain-containing protein</fullName>
    </recommendedName>
</protein>
<evidence type="ECO:0000313" key="3">
    <source>
        <dbReference type="Proteomes" id="UP000306740"/>
    </source>
</evidence>
<dbReference type="EMBL" id="VDFR01000020">
    <property type="protein sequence ID" value="TNC49980.1"/>
    <property type="molecule type" value="Genomic_DNA"/>
</dbReference>
<sequence>MRVLLNDGRPFRSADLASVGFTGGHAWRQAVAEKRVRPVFKSVYVDARVPDTRMLRVSAVRLVTPPHAVVSDCFASWLWGVDTFRPSERHLLTPTLVVPHGSGRVRAPGVLCRQAVLPVTDTTDIDGIRVTTAIRTASDLLRKMWRPYALAAADGLVRAELLALPDLEEYVRALKGYRGAPQARELVGLVDPGAESRGESWQRLRIIDAGLPRPTTQLHVVDEWGRDRYFDLGYRHLLVASEYDGREFHTTDEDRAHDAARRSSFERRYGWRFVIGTRERIIGTDTSFEQELGALLGMTPRLRTW</sequence>
<proteinExistence type="predicted"/>
<accession>A0A5C4MWG3</accession>
<organism evidence="1 3">
    <name type="scientific">Mumia zhuanghuii</name>
    <dbReference type="NCBI Taxonomy" id="2585211"/>
    <lineage>
        <taxon>Bacteria</taxon>
        <taxon>Bacillati</taxon>
        <taxon>Actinomycetota</taxon>
        <taxon>Actinomycetes</taxon>
        <taxon>Propionibacteriales</taxon>
        <taxon>Nocardioidaceae</taxon>
        <taxon>Mumia</taxon>
    </lineage>
</organism>
<evidence type="ECO:0008006" key="4">
    <source>
        <dbReference type="Google" id="ProtNLM"/>
    </source>
</evidence>
<gene>
    <name evidence="2" type="ORF">FHE65_04665</name>
    <name evidence="1" type="ORF">FHE65_04790</name>
</gene>
<dbReference type="OrthoDB" id="5517693at2"/>
<comment type="caution">
    <text evidence="1">The sequence shown here is derived from an EMBL/GenBank/DDBJ whole genome shotgun (WGS) entry which is preliminary data.</text>
</comment>